<comment type="caution">
    <text evidence="2">The sequence shown here is derived from an EMBL/GenBank/DDBJ whole genome shotgun (WGS) entry which is preliminary data.</text>
</comment>
<proteinExistence type="predicted"/>
<protein>
    <submittedName>
        <fullName evidence="2">Uncharacterized protein</fullName>
    </submittedName>
</protein>
<evidence type="ECO:0000313" key="2">
    <source>
        <dbReference type="EMBL" id="GFR62799.1"/>
    </source>
</evidence>
<evidence type="ECO:0000256" key="1">
    <source>
        <dbReference type="SAM" id="MobiDB-lite"/>
    </source>
</evidence>
<sequence>MRQEREKDRALKTDDTAVISFDLENVITCPKIDINEETSRLFRSFENNSAAFSDDALRNVRVAAELSAAQTRFSSNNNNNNNRGRGRRGRGYIDHSTINQLAESLLQGLID</sequence>
<dbReference type="Proteomes" id="UP000762676">
    <property type="component" value="Unassembled WGS sequence"/>
</dbReference>
<evidence type="ECO:0000313" key="3">
    <source>
        <dbReference type="Proteomes" id="UP000762676"/>
    </source>
</evidence>
<feature type="region of interest" description="Disordered" evidence="1">
    <location>
        <begin position="71"/>
        <end position="93"/>
    </location>
</feature>
<dbReference type="AlphaFoldDB" id="A0AAV4EQ40"/>
<dbReference type="EMBL" id="BMAT01000257">
    <property type="protein sequence ID" value="GFR62799.1"/>
    <property type="molecule type" value="Genomic_DNA"/>
</dbReference>
<gene>
    <name evidence="2" type="ORF">ElyMa_000139000</name>
</gene>
<reference evidence="2 3" key="1">
    <citation type="journal article" date="2021" name="Elife">
        <title>Chloroplast acquisition without the gene transfer in kleptoplastic sea slugs, Plakobranchus ocellatus.</title>
        <authorList>
            <person name="Maeda T."/>
            <person name="Takahashi S."/>
            <person name="Yoshida T."/>
            <person name="Shimamura S."/>
            <person name="Takaki Y."/>
            <person name="Nagai Y."/>
            <person name="Toyoda A."/>
            <person name="Suzuki Y."/>
            <person name="Arimoto A."/>
            <person name="Ishii H."/>
            <person name="Satoh N."/>
            <person name="Nishiyama T."/>
            <person name="Hasebe M."/>
            <person name="Maruyama T."/>
            <person name="Minagawa J."/>
            <person name="Obokata J."/>
            <person name="Shigenobu S."/>
        </authorList>
    </citation>
    <scope>NUCLEOTIDE SEQUENCE [LARGE SCALE GENOMIC DNA]</scope>
</reference>
<name>A0AAV4EQ40_9GAST</name>
<keyword evidence="3" id="KW-1185">Reference proteome</keyword>
<organism evidence="2 3">
    <name type="scientific">Elysia marginata</name>
    <dbReference type="NCBI Taxonomy" id="1093978"/>
    <lineage>
        <taxon>Eukaryota</taxon>
        <taxon>Metazoa</taxon>
        <taxon>Spiralia</taxon>
        <taxon>Lophotrochozoa</taxon>
        <taxon>Mollusca</taxon>
        <taxon>Gastropoda</taxon>
        <taxon>Heterobranchia</taxon>
        <taxon>Euthyneura</taxon>
        <taxon>Panpulmonata</taxon>
        <taxon>Sacoglossa</taxon>
        <taxon>Placobranchoidea</taxon>
        <taxon>Plakobranchidae</taxon>
        <taxon>Elysia</taxon>
    </lineage>
</organism>
<accession>A0AAV4EQ40</accession>